<reference evidence="2 7" key="2">
    <citation type="submission" date="2015-03" db="EMBL/GenBank/DDBJ databases">
        <authorList>
            <consortium name="Pathogen Informatics"/>
            <person name="Murphy D."/>
        </authorList>
    </citation>
    <scope>NUCLEOTIDE SEQUENCE [LARGE SCALE GENOMIC DNA]</scope>
    <source>
        <strain evidence="2">SMRU328</strain>
        <strain evidence="7">type strain: N</strain>
    </source>
</reference>
<evidence type="ECO:0000313" key="11">
    <source>
        <dbReference type="Proteomes" id="UP000318940"/>
    </source>
</evidence>
<dbReference type="EMBL" id="CKGU01000001">
    <property type="protein sequence ID" value="CIS17356.1"/>
    <property type="molecule type" value="Genomic_DNA"/>
</dbReference>
<evidence type="ECO:0000313" key="9">
    <source>
        <dbReference type="Proteomes" id="UP000304540"/>
    </source>
</evidence>
<dbReference type="Proteomes" id="UP000310818">
    <property type="component" value="Unassembled WGS sequence"/>
</dbReference>
<evidence type="ECO:0000259" key="1">
    <source>
        <dbReference type="Pfam" id="PF04014"/>
    </source>
</evidence>
<dbReference type="AlphaFoldDB" id="A0A0T8ZX15"/>
<gene>
    <name evidence="4" type="ORF">AZK02_07600</name>
    <name evidence="2" type="ORF">ERS019486_00056</name>
    <name evidence="3" type="ORF">ERS021218_01982</name>
    <name evidence="5" type="ORF">SAMEA3353485_01755</name>
    <name evidence="6" type="ORF">SAMEA3381574_01011</name>
</gene>
<dbReference type="InterPro" id="IPR037914">
    <property type="entry name" value="SpoVT-AbrB_sf"/>
</dbReference>
<dbReference type="EMBL" id="CRVC01000032">
    <property type="protein sequence ID" value="COR91022.1"/>
    <property type="molecule type" value="Genomic_DNA"/>
</dbReference>
<dbReference type="GO" id="GO:0003677">
    <property type="term" value="F:DNA binding"/>
    <property type="evidence" value="ECO:0007669"/>
    <property type="project" value="InterPro"/>
</dbReference>
<dbReference type="Proteomes" id="UP000318940">
    <property type="component" value="Unassembled WGS sequence"/>
</dbReference>
<evidence type="ECO:0000313" key="2">
    <source>
        <dbReference type="EMBL" id="CIS17356.1"/>
    </source>
</evidence>
<dbReference type="Pfam" id="PF04014">
    <property type="entry name" value="MazE_antitoxin"/>
    <property type="match status" value="1"/>
</dbReference>
<evidence type="ECO:0000313" key="3">
    <source>
        <dbReference type="EMBL" id="COR91022.1"/>
    </source>
</evidence>
<feature type="domain" description="SpoVT-AbrB" evidence="1">
    <location>
        <begin position="6"/>
        <end position="47"/>
    </location>
</feature>
<dbReference type="PATRIC" id="fig|1313.5272.peg.337"/>
<evidence type="ECO:0000313" key="7">
    <source>
        <dbReference type="Proteomes" id="UP000042745"/>
    </source>
</evidence>
<dbReference type="Proteomes" id="UP000042745">
    <property type="component" value="Unassembled WGS sequence"/>
</dbReference>
<dbReference type="Proteomes" id="UP000304540">
    <property type="component" value="Unassembled WGS sequence"/>
</dbReference>
<reference evidence="9 10" key="3">
    <citation type="submission" date="2019-04" db="EMBL/GenBank/DDBJ databases">
        <authorList>
            <consortium name="Pathogen Informatics"/>
        </authorList>
    </citation>
    <scope>NUCLEOTIDE SEQUENCE [LARGE SCALE GENOMIC DNA]</scope>
    <source>
        <strain evidence="5 10">GPSC211</strain>
        <strain evidence="6 9">GPSC232</strain>
    </source>
</reference>
<evidence type="ECO:0000313" key="6">
    <source>
        <dbReference type="EMBL" id="VRI35657.1"/>
    </source>
</evidence>
<evidence type="ECO:0000313" key="10">
    <source>
        <dbReference type="Proteomes" id="UP000310818"/>
    </source>
</evidence>
<dbReference type="EMBL" id="CAASRX010000022">
    <property type="protein sequence ID" value="VNH05010.1"/>
    <property type="molecule type" value="Genomic_DNA"/>
</dbReference>
<protein>
    <submittedName>
        <fullName evidence="4">AbrB family transcriptional regulator</fullName>
    </submittedName>
    <submittedName>
        <fullName evidence="5">Transcriptional regulator, AbrB family</fullName>
    </submittedName>
</protein>
<dbReference type="InterPro" id="IPR007159">
    <property type="entry name" value="SpoVT-AbrB_dom"/>
</dbReference>
<dbReference type="NCBIfam" id="NF047400">
    <property type="entry name" value="MazE_PemI_antitoxin"/>
    <property type="match status" value="1"/>
</dbReference>
<dbReference type="EMBL" id="CABABW010000007">
    <property type="protein sequence ID" value="VRI35657.1"/>
    <property type="molecule type" value="Genomic_DNA"/>
</dbReference>
<accession>A0A0T8ZX15</accession>
<proteinExistence type="predicted"/>
<evidence type="ECO:0000313" key="8">
    <source>
        <dbReference type="Proteomes" id="UP000046095"/>
    </source>
</evidence>
<reference evidence="4 11" key="4">
    <citation type="submission" date="2019-07" db="EMBL/GenBank/DDBJ databases">
        <authorList>
            <person name="Mohale T."/>
        </authorList>
    </citation>
    <scope>NUCLEOTIDE SEQUENCE [LARGE SCALE GENOMIC DNA]</scope>
    <source>
        <strain evidence="4 11">NTPn 189</strain>
    </source>
</reference>
<name>A0A0T8ZX15_STREE</name>
<evidence type="ECO:0000313" key="4">
    <source>
        <dbReference type="EMBL" id="TVW26592.1"/>
    </source>
</evidence>
<reference evidence="3 8" key="1">
    <citation type="submission" date="2015-03" db="EMBL/GenBank/DDBJ databases">
        <authorList>
            <person name="Murphy D."/>
        </authorList>
    </citation>
    <scope>NUCLEOTIDE SEQUENCE [LARGE SCALE GENOMIC DNA]</scope>
    <source>
        <strain evidence="3 8">SMRU1708</strain>
    </source>
</reference>
<evidence type="ECO:0000313" key="5">
    <source>
        <dbReference type="EMBL" id="VNH05010.1"/>
    </source>
</evidence>
<dbReference type="EMBL" id="VMVH01000065">
    <property type="protein sequence ID" value="TVW26592.1"/>
    <property type="molecule type" value="Genomic_DNA"/>
</dbReference>
<organism evidence="5 10">
    <name type="scientific">Streptococcus pneumoniae</name>
    <dbReference type="NCBI Taxonomy" id="1313"/>
    <lineage>
        <taxon>Bacteria</taxon>
        <taxon>Bacillati</taxon>
        <taxon>Bacillota</taxon>
        <taxon>Bacilli</taxon>
        <taxon>Lactobacillales</taxon>
        <taxon>Streptococcaceae</taxon>
        <taxon>Streptococcus</taxon>
    </lineage>
</organism>
<dbReference type="SUPFAM" id="SSF89447">
    <property type="entry name" value="AbrB/MazE/MraZ-like"/>
    <property type="match status" value="1"/>
</dbReference>
<dbReference type="Proteomes" id="UP000046095">
    <property type="component" value="Unassembled WGS sequence"/>
</dbReference>
<sequence>MNTVKTRKVGNSVTVTIPKTLNVPEGQEMFVYKGVDNVIVLAPKIPDPFSGDTDLRMEDDFEGVKFLDSEI</sequence>